<evidence type="ECO:0000313" key="7">
    <source>
        <dbReference type="Proteomes" id="UP001183607"/>
    </source>
</evidence>
<evidence type="ECO:0000256" key="3">
    <source>
        <dbReference type="ARBA" id="ARBA00023163"/>
    </source>
</evidence>
<evidence type="ECO:0000259" key="5">
    <source>
        <dbReference type="PROSITE" id="PS50949"/>
    </source>
</evidence>
<feature type="compositionally biased region" description="Basic and acidic residues" evidence="4">
    <location>
        <begin position="1"/>
        <end position="36"/>
    </location>
</feature>
<dbReference type="PANTHER" id="PTHR43537:SF45">
    <property type="entry name" value="GNTR FAMILY REGULATORY PROTEIN"/>
    <property type="match status" value="1"/>
</dbReference>
<reference evidence="7" key="1">
    <citation type="submission" date="2023-07" db="EMBL/GenBank/DDBJ databases">
        <title>30 novel species of actinomycetes from the DSMZ collection.</title>
        <authorList>
            <person name="Nouioui I."/>
        </authorList>
    </citation>
    <scope>NUCLEOTIDE SEQUENCE [LARGE SCALE GENOMIC DNA]</scope>
    <source>
        <strain evidence="7">DSM 41982</strain>
    </source>
</reference>
<dbReference type="InterPro" id="IPR008920">
    <property type="entry name" value="TF_FadR/GntR_C"/>
</dbReference>
<dbReference type="Proteomes" id="UP001183607">
    <property type="component" value="Unassembled WGS sequence"/>
</dbReference>
<dbReference type="PROSITE" id="PS50949">
    <property type="entry name" value="HTH_GNTR"/>
    <property type="match status" value="1"/>
</dbReference>
<evidence type="ECO:0000313" key="6">
    <source>
        <dbReference type="EMBL" id="MDT0416663.1"/>
    </source>
</evidence>
<dbReference type="InterPro" id="IPR000524">
    <property type="entry name" value="Tscrpt_reg_HTH_GntR"/>
</dbReference>
<dbReference type="Pfam" id="PF07729">
    <property type="entry name" value="FCD"/>
    <property type="match status" value="1"/>
</dbReference>
<protein>
    <submittedName>
        <fullName evidence="6">GntR family transcriptional regulator</fullName>
    </submittedName>
</protein>
<gene>
    <name evidence="6" type="ORF">RM574_14310</name>
</gene>
<keyword evidence="1" id="KW-0805">Transcription regulation</keyword>
<dbReference type="SMART" id="SM00895">
    <property type="entry name" value="FCD"/>
    <property type="match status" value="1"/>
</dbReference>
<feature type="region of interest" description="Disordered" evidence="4">
    <location>
        <begin position="1"/>
        <end position="87"/>
    </location>
</feature>
<evidence type="ECO:0000256" key="2">
    <source>
        <dbReference type="ARBA" id="ARBA00023125"/>
    </source>
</evidence>
<evidence type="ECO:0000256" key="1">
    <source>
        <dbReference type="ARBA" id="ARBA00023015"/>
    </source>
</evidence>
<accession>A0ABD5E6I4</accession>
<comment type="caution">
    <text evidence="6">The sequence shown here is derived from an EMBL/GenBank/DDBJ whole genome shotgun (WGS) entry which is preliminary data.</text>
</comment>
<proteinExistence type="predicted"/>
<feature type="compositionally biased region" description="Pro residues" evidence="4">
    <location>
        <begin position="50"/>
        <end position="61"/>
    </location>
</feature>
<keyword evidence="3" id="KW-0804">Transcription</keyword>
<dbReference type="Pfam" id="PF00392">
    <property type="entry name" value="GntR"/>
    <property type="match status" value="1"/>
</dbReference>
<keyword evidence="2" id="KW-0238">DNA-binding</keyword>
<dbReference type="Gene3D" id="1.10.10.10">
    <property type="entry name" value="Winged helix-like DNA-binding domain superfamily/Winged helix DNA-binding domain"/>
    <property type="match status" value="1"/>
</dbReference>
<sequence length="281" mass="29586">MEREPAPRGPHPADRAEERVPPPRRPGEDGIGDARGRGAARSGGTGAPRPGGPARPGPAHPADPAHGAAHGQDHPGHARTPLRRTSVRGQVLDALRTALDSGELEPGRVYSAPALGERYGVSATPVREAMQRLAAEGAVETVPNRGFRVLARTADDAAALAEVLFLIELPVLTRLAATLPALPPELRPLARRTEELARTGDRTGYAEADRAFHTALLSLHGNPQLTRVADALHRRAGSPRAGTARSWAEEAAQHATLLDAIERADTATLATVLRGHLGVRG</sequence>
<dbReference type="InterPro" id="IPR011711">
    <property type="entry name" value="GntR_C"/>
</dbReference>
<dbReference type="SUPFAM" id="SSF48008">
    <property type="entry name" value="GntR ligand-binding domain-like"/>
    <property type="match status" value="1"/>
</dbReference>
<dbReference type="PANTHER" id="PTHR43537">
    <property type="entry name" value="TRANSCRIPTIONAL REGULATOR, GNTR FAMILY"/>
    <property type="match status" value="1"/>
</dbReference>
<name>A0ABD5E6I4_9ACTN</name>
<dbReference type="EMBL" id="JAVRER010000019">
    <property type="protein sequence ID" value="MDT0416663.1"/>
    <property type="molecule type" value="Genomic_DNA"/>
</dbReference>
<evidence type="ECO:0000256" key="4">
    <source>
        <dbReference type="SAM" id="MobiDB-lite"/>
    </source>
</evidence>
<dbReference type="Gene3D" id="1.20.120.530">
    <property type="entry name" value="GntR ligand-binding domain-like"/>
    <property type="match status" value="1"/>
</dbReference>
<dbReference type="InterPro" id="IPR036388">
    <property type="entry name" value="WH-like_DNA-bd_sf"/>
</dbReference>
<dbReference type="RefSeq" id="WP_007820613.1">
    <property type="nucleotide sequence ID" value="NZ_JAVRER010000019.1"/>
</dbReference>
<dbReference type="CDD" id="cd07377">
    <property type="entry name" value="WHTH_GntR"/>
    <property type="match status" value="1"/>
</dbReference>
<feature type="domain" description="HTH gntR-type" evidence="5">
    <location>
        <begin position="85"/>
        <end position="152"/>
    </location>
</feature>
<dbReference type="SUPFAM" id="SSF46785">
    <property type="entry name" value="Winged helix' DNA-binding domain"/>
    <property type="match status" value="1"/>
</dbReference>
<dbReference type="SMART" id="SM00345">
    <property type="entry name" value="HTH_GNTR"/>
    <property type="match status" value="1"/>
</dbReference>
<dbReference type="AlphaFoldDB" id="A0ABD5E6I4"/>
<dbReference type="InterPro" id="IPR036390">
    <property type="entry name" value="WH_DNA-bd_sf"/>
</dbReference>
<organism evidence="6 7">
    <name type="scientific">Streptomyces evansiae</name>
    <dbReference type="NCBI Taxonomy" id="3075535"/>
    <lineage>
        <taxon>Bacteria</taxon>
        <taxon>Bacillati</taxon>
        <taxon>Actinomycetota</taxon>
        <taxon>Actinomycetes</taxon>
        <taxon>Kitasatosporales</taxon>
        <taxon>Streptomycetaceae</taxon>
        <taxon>Streptomyces</taxon>
    </lineage>
</organism>
<dbReference type="GO" id="GO:0003677">
    <property type="term" value="F:DNA binding"/>
    <property type="evidence" value="ECO:0007669"/>
    <property type="project" value="UniProtKB-KW"/>
</dbReference>